<dbReference type="InterPro" id="IPR041476">
    <property type="entry name" value="TRAF3IP1_C"/>
</dbReference>
<dbReference type="GO" id="GO:0008017">
    <property type="term" value="F:microtubule binding"/>
    <property type="evidence" value="ECO:0007669"/>
    <property type="project" value="InterPro"/>
</dbReference>
<evidence type="ECO:0000259" key="13">
    <source>
        <dbReference type="Pfam" id="PF17749"/>
    </source>
</evidence>
<evidence type="ECO:0000256" key="5">
    <source>
        <dbReference type="ARBA" id="ARBA00023054"/>
    </source>
</evidence>
<dbReference type="FunFam" id="1.10.418.50:FF:000001">
    <property type="entry name" value="TRAF3-interacting protein 1 isoform X1"/>
    <property type="match status" value="1"/>
</dbReference>
<dbReference type="GO" id="GO:0060271">
    <property type="term" value="P:cilium assembly"/>
    <property type="evidence" value="ECO:0007669"/>
    <property type="project" value="TreeGrafter"/>
</dbReference>
<evidence type="ECO:0000256" key="3">
    <source>
        <dbReference type="ARBA" id="ARBA00022490"/>
    </source>
</evidence>
<dbReference type="GO" id="GO:0030992">
    <property type="term" value="C:intraciliary transport particle B"/>
    <property type="evidence" value="ECO:0007669"/>
    <property type="project" value="TreeGrafter"/>
</dbReference>
<name>A0AAD9CJE0_DISEL</name>
<feature type="domain" description="TRAF3-interacting protein 1 C-terminal" evidence="13">
    <location>
        <begin position="457"/>
        <end position="605"/>
    </location>
</feature>
<protein>
    <recommendedName>
        <fullName evidence="9">TRAF3-interacting protein 1</fullName>
    </recommendedName>
</protein>
<feature type="compositionally biased region" description="Basic and acidic residues" evidence="11">
    <location>
        <begin position="145"/>
        <end position="298"/>
    </location>
</feature>
<dbReference type="Pfam" id="PF17749">
    <property type="entry name" value="MIP-T3_C"/>
    <property type="match status" value="1"/>
</dbReference>
<evidence type="ECO:0000256" key="9">
    <source>
        <dbReference type="ARBA" id="ARBA00070492"/>
    </source>
</evidence>
<dbReference type="PANTHER" id="PTHR31363:SF0">
    <property type="entry name" value="TRAF3-INTERACTING PROTEIN 1"/>
    <property type="match status" value="1"/>
</dbReference>
<dbReference type="GO" id="GO:0005930">
    <property type="term" value="C:axoneme"/>
    <property type="evidence" value="ECO:0007669"/>
    <property type="project" value="UniProtKB-SubCell"/>
</dbReference>
<feature type="coiled-coil region" evidence="10">
    <location>
        <begin position="526"/>
        <end position="553"/>
    </location>
</feature>
<comment type="subcellular location">
    <subcellularLocation>
        <location evidence="2">Cytoplasm</location>
        <location evidence="2">Cytoskeleton</location>
        <location evidence="2">Cilium axoneme</location>
    </subcellularLocation>
    <subcellularLocation>
        <location evidence="1">Cytoplasm</location>
        <location evidence="1">Cytoskeleton</location>
        <location evidence="1">Cilium basal body</location>
    </subcellularLocation>
</comment>
<comment type="caution">
    <text evidence="14">The sequence shown here is derived from an EMBL/GenBank/DDBJ whole genome shotgun (WGS) entry which is preliminary data.</text>
</comment>
<dbReference type="Pfam" id="PF10243">
    <property type="entry name" value="MIP-T3"/>
    <property type="match status" value="1"/>
</dbReference>
<reference evidence="14" key="1">
    <citation type="submission" date="2023-04" db="EMBL/GenBank/DDBJ databases">
        <title>Chromosome-level genome of Chaenocephalus aceratus.</title>
        <authorList>
            <person name="Park H."/>
        </authorList>
    </citation>
    <scope>NUCLEOTIDE SEQUENCE</scope>
    <source>
        <strain evidence="14">DE</strain>
        <tissue evidence="14">Muscle</tissue>
    </source>
</reference>
<sequence>MNAAVVKKTQDELGKVIKKPPLTEKLLSKPPFRYLHDIFSEVIKSTGFMKGLYGENEMKSDNVKDKDSKIDFLQKAIDVVMLVSGEPLAAKPARIVAGHEPEKTNEFLQALAKCCTNKLSSDDAVKRVLAGEKVDIKTKAGTSRSQDKENREGRERHPDREEKKMITERSGSREQKDPDQPKEQERRRDGDKEQHRDRERSDKHQRTEQDQHAKDKSRDRERDKVKDKGRVKERDRDRDKEKEKEKDKERDRERERGKDKERDKGREKTRDRDSRGDRERDKEKRRDRDKEREERNRSGESGNSKARVSEEPQQKPVPEPSKTAKPVPVPAEAVENQSDSPARIPRPSSAKGQRRRPKIGGQDESDSEGDGEALLVQRTAPLENGDTTVPSDMASRRIPRPSSARPAPPRVKKQESYSEVTPAERLSSAKPSAPEAIPPPPDASDMDVGSAQELDSEDKHGGLVKKILETKKDYEVSPSSPKAKEQNVVSEAARKKERDIVSREIERLRTSIQTVCRSTLPLGKIMDYIQEDMDAMQAELHTWRRENKEHAQALLQEQRATDRAVEPLKSELVELDQLIREQQDKICAVRSNILKNEDKIQKMVTGINFSSRA</sequence>
<dbReference type="GO" id="GO:0070507">
    <property type="term" value="P:regulation of microtubule cytoskeleton organization"/>
    <property type="evidence" value="ECO:0007669"/>
    <property type="project" value="TreeGrafter"/>
</dbReference>
<feature type="domain" description="TRAF3-interacting protein 1 N-terminal" evidence="12">
    <location>
        <begin position="5"/>
        <end position="116"/>
    </location>
</feature>
<keyword evidence="3" id="KW-0963">Cytoplasm</keyword>
<dbReference type="InterPro" id="IPR042576">
    <property type="entry name" value="TRAF3IP1_N_sf"/>
</dbReference>
<feature type="region of interest" description="Disordered" evidence="11">
    <location>
        <begin position="129"/>
        <end position="491"/>
    </location>
</feature>
<evidence type="ECO:0000256" key="11">
    <source>
        <dbReference type="SAM" id="MobiDB-lite"/>
    </source>
</evidence>
<dbReference type="GO" id="GO:0048731">
    <property type="term" value="P:system development"/>
    <property type="evidence" value="ECO:0007669"/>
    <property type="project" value="UniProtKB-ARBA"/>
</dbReference>
<keyword evidence="15" id="KW-1185">Reference proteome</keyword>
<dbReference type="EMBL" id="JASDAP010000005">
    <property type="protein sequence ID" value="KAK1902938.1"/>
    <property type="molecule type" value="Genomic_DNA"/>
</dbReference>
<feature type="compositionally biased region" description="Basic and acidic residues" evidence="11">
    <location>
        <begin position="457"/>
        <end position="475"/>
    </location>
</feature>
<evidence type="ECO:0000256" key="2">
    <source>
        <dbReference type="ARBA" id="ARBA00004430"/>
    </source>
</evidence>
<gene>
    <name evidence="14" type="ORF">KUDE01_005898</name>
</gene>
<dbReference type="InterPro" id="IPR040468">
    <property type="entry name" value="TRAF3IP1_N"/>
</dbReference>
<dbReference type="GO" id="GO:0042073">
    <property type="term" value="P:intraciliary transport"/>
    <property type="evidence" value="ECO:0007669"/>
    <property type="project" value="TreeGrafter"/>
</dbReference>
<dbReference type="PANTHER" id="PTHR31363">
    <property type="entry name" value="TRAF3-INTERACTING PROTEIN 1"/>
    <property type="match status" value="1"/>
</dbReference>
<keyword evidence="4" id="KW-0970">Cilium biogenesis/degradation</keyword>
<evidence type="ECO:0000256" key="1">
    <source>
        <dbReference type="ARBA" id="ARBA00004120"/>
    </source>
</evidence>
<dbReference type="GO" id="GO:0048513">
    <property type="term" value="P:animal organ development"/>
    <property type="evidence" value="ECO:0007669"/>
    <property type="project" value="UniProtKB-ARBA"/>
</dbReference>
<dbReference type="Proteomes" id="UP001228049">
    <property type="component" value="Unassembled WGS sequence"/>
</dbReference>
<keyword evidence="7" id="KW-0966">Cell projection</keyword>
<dbReference type="Gene3D" id="1.10.418.50">
    <property type="entry name" value="Microtubule-binding protein MIP-T3"/>
    <property type="match status" value="1"/>
</dbReference>
<keyword evidence="5 10" id="KW-0175">Coiled coil</keyword>
<evidence type="ECO:0000256" key="8">
    <source>
        <dbReference type="ARBA" id="ARBA00043971"/>
    </source>
</evidence>
<dbReference type="AlphaFoldDB" id="A0AAD9CJE0"/>
<dbReference type="GO" id="GO:0036064">
    <property type="term" value="C:ciliary basal body"/>
    <property type="evidence" value="ECO:0007669"/>
    <property type="project" value="TreeGrafter"/>
</dbReference>
<proteinExistence type="inferred from homology"/>
<evidence type="ECO:0000259" key="12">
    <source>
        <dbReference type="Pfam" id="PF10243"/>
    </source>
</evidence>
<feature type="compositionally biased region" description="Basic and acidic residues" evidence="11">
    <location>
        <begin position="129"/>
        <end position="138"/>
    </location>
</feature>
<evidence type="ECO:0000313" key="14">
    <source>
        <dbReference type="EMBL" id="KAK1902938.1"/>
    </source>
</evidence>
<organism evidence="14 15">
    <name type="scientific">Dissostichus eleginoides</name>
    <name type="common">Patagonian toothfish</name>
    <name type="synonym">Dissostichus amissus</name>
    <dbReference type="NCBI Taxonomy" id="100907"/>
    <lineage>
        <taxon>Eukaryota</taxon>
        <taxon>Metazoa</taxon>
        <taxon>Chordata</taxon>
        <taxon>Craniata</taxon>
        <taxon>Vertebrata</taxon>
        <taxon>Euteleostomi</taxon>
        <taxon>Actinopterygii</taxon>
        <taxon>Neopterygii</taxon>
        <taxon>Teleostei</taxon>
        <taxon>Neoteleostei</taxon>
        <taxon>Acanthomorphata</taxon>
        <taxon>Eupercaria</taxon>
        <taxon>Perciformes</taxon>
        <taxon>Notothenioidei</taxon>
        <taxon>Nototheniidae</taxon>
        <taxon>Dissostichus</taxon>
    </lineage>
</organism>
<evidence type="ECO:0000256" key="4">
    <source>
        <dbReference type="ARBA" id="ARBA00022794"/>
    </source>
</evidence>
<keyword evidence="6" id="KW-0206">Cytoskeleton</keyword>
<evidence type="ECO:0000313" key="15">
    <source>
        <dbReference type="Proteomes" id="UP001228049"/>
    </source>
</evidence>
<comment type="similarity">
    <text evidence="8">Belongs to the TRAF3IP1 family.</text>
</comment>
<dbReference type="InterPro" id="IPR018799">
    <property type="entry name" value="TRAF3IP1"/>
</dbReference>
<evidence type="ECO:0000256" key="7">
    <source>
        <dbReference type="ARBA" id="ARBA00023273"/>
    </source>
</evidence>
<evidence type="ECO:0000256" key="6">
    <source>
        <dbReference type="ARBA" id="ARBA00023212"/>
    </source>
</evidence>
<accession>A0AAD9CJE0</accession>
<evidence type="ECO:0000256" key="10">
    <source>
        <dbReference type="SAM" id="Coils"/>
    </source>
</evidence>